<feature type="region of interest" description="Disordered" evidence="1">
    <location>
        <begin position="155"/>
        <end position="193"/>
    </location>
</feature>
<feature type="compositionally biased region" description="Basic and acidic residues" evidence="1">
    <location>
        <begin position="650"/>
        <end position="663"/>
    </location>
</feature>
<evidence type="ECO:0000256" key="1">
    <source>
        <dbReference type="SAM" id="MobiDB-lite"/>
    </source>
</evidence>
<evidence type="ECO:0000313" key="3">
    <source>
        <dbReference type="Proteomes" id="UP000230750"/>
    </source>
</evidence>
<reference evidence="2 3" key="1">
    <citation type="journal article" date="2017" name="PLoS Biol.">
        <title>The sea cucumber genome provides insights into morphological evolution and visceral regeneration.</title>
        <authorList>
            <person name="Zhang X."/>
            <person name="Sun L."/>
            <person name="Yuan J."/>
            <person name="Sun Y."/>
            <person name="Gao Y."/>
            <person name="Zhang L."/>
            <person name="Li S."/>
            <person name="Dai H."/>
            <person name="Hamel J.F."/>
            <person name="Liu C."/>
            <person name="Yu Y."/>
            <person name="Liu S."/>
            <person name="Lin W."/>
            <person name="Guo K."/>
            <person name="Jin S."/>
            <person name="Xu P."/>
            <person name="Storey K.B."/>
            <person name="Huan P."/>
            <person name="Zhang T."/>
            <person name="Zhou Y."/>
            <person name="Zhang J."/>
            <person name="Lin C."/>
            <person name="Li X."/>
            <person name="Xing L."/>
            <person name="Huo D."/>
            <person name="Sun M."/>
            <person name="Wang L."/>
            <person name="Mercier A."/>
            <person name="Li F."/>
            <person name="Yang H."/>
            <person name="Xiang J."/>
        </authorList>
    </citation>
    <scope>NUCLEOTIDE SEQUENCE [LARGE SCALE GENOMIC DNA]</scope>
    <source>
        <strain evidence="2">Shaxun</strain>
        <tissue evidence="2">Muscle</tissue>
    </source>
</reference>
<protein>
    <submittedName>
        <fullName evidence="2">Uncharacterized protein</fullName>
    </submittedName>
</protein>
<dbReference type="Proteomes" id="UP000230750">
    <property type="component" value="Unassembled WGS sequence"/>
</dbReference>
<feature type="region of interest" description="Disordered" evidence="1">
    <location>
        <begin position="513"/>
        <end position="532"/>
    </location>
</feature>
<dbReference type="OrthoDB" id="10690305at2759"/>
<feature type="compositionally biased region" description="Basic and acidic residues" evidence="1">
    <location>
        <begin position="155"/>
        <end position="168"/>
    </location>
</feature>
<dbReference type="EMBL" id="MRZV01000105">
    <property type="protein sequence ID" value="PIK58704.1"/>
    <property type="molecule type" value="Genomic_DNA"/>
</dbReference>
<feature type="region of interest" description="Disordered" evidence="1">
    <location>
        <begin position="642"/>
        <end position="671"/>
    </location>
</feature>
<sequence length="813" mass="91676">MLSGCSSSQCLETFHGLFPAINDIPQSEDETQTDRSLPFLLCQLIKQPSERNSISKDSNFQTEVGAKLIHTITHRVKHLIKNLKWKLPTPSFSKVVKTKLSEEERKIYHLLEESSLSSNQLLVFLQLRADIDEEKMFQTVQRLFDGRGREVKDRSVCNRSERLQRSPSEEEEEDHQLHVMHKPSGNSTKKIERETTVTCERSAMKYEVTGDPSSEDVKIECGSTRRERNSFVSPIMHLESSYVNPDSETDLINSCMDSKLVVVLKKLNLPVRHVTEVGRNDTECPLLCSVRSSEPPSDRSLVLLGDSSPILSGERSPPLWSDESSILSSDRSPTFLNETHCVANEGIGSFDSPKSSWDNTNNLERKGRMKGEIAQDGSKVRRVSECSSDSVEYFCNSRLNSIQKPKLTVSKENINFAKDMPFNRRVSLEEESGFRDRKDRSINAVSDSQKERQICRDIRNVTQNSSEEKEESVSSSGSKSDSGNHRRGSKEPFVVRSFYSQSLGQLENYKWRSDHRRVKRKHSANSSNVRLSRSNYHSLATDDGLGAAVQQIRNKMSRNGAYTLPCGNWQRSNANSKKKRVDSSSKETFWSCSLDNPHSSFFSGVGELTNSPVFEYRYTSSESSSNQSLSLLTGRRVLFSNGQDGSNEVHTCEKEPEYSEDRSPILLSSSSCDNSNNAIKSDFSLDELRFIAESQSKEIADAGQRGLVATTPTSRKSLVRSDIVSNSSSEFQNAQRSHTPDESYGTEETVPDSDEEEGGEHSGRQSYSHHRFPSLVQYLNIHEASSTLRPCSVVLEKLKLEEMRLRILLSQET</sequence>
<feature type="region of interest" description="Disordered" evidence="1">
    <location>
        <begin position="711"/>
        <end position="767"/>
    </location>
</feature>
<keyword evidence="3" id="KW-1185">Reference proteome</keyword>
<accession>A0A2G8LEL6</accession>
<evidence type="ECO:0000313" key="2">
    <source>
        <dbReference type="EMBL" id="PIK58704.1"/>
    </source>
</evidence>
<comment type="caution">
    <text evidence="2">The sequence shown here is derived from an EMBL/GenBank/DDBJ whole genome shotgun (WGS) entry which is preliminary data.</text>
</comment>
<name>A0A2G8LEL6_STIJA</name>
<organism evidence="2 3">
    <name type="scientific">Stichopus japonicus</name>
    <name type="common">Sea cucumber</name>
    <dbReference type="NCBI Taxonomy" id="307972"/>
    <lineage>
        <taxon>Eukaryota</taxon>
        <taxon>Metazoa</taxon>
        <taxon>Echinodermata</taxon>
        <taxon>Eleutherozoa</taxon>
        <taxon>Echinozoa</taxon>
        <taxon>Holothuroidea</taxon>
        <taxon>Aspidochirotacea</taxon>
        <taxon>Aspidochirotida</taxon>
        <taxon>Stichopodidae</taxon>
        <taxon>Apostichopus</taxon>
    </lineage>
</organism>
<feature type="compositionally biased region" description="Basic and acidic residues" evidence="1">
    <location>
        <begin position="448"/>
        <end position="459"/>
    </location>
</feature>
<feature type="compositionally biased region" description="Basic residues" evidence="1">
    <location>
        <begin position="513"/>
        <end position="523"/>
    </location>
</feature>
<feature type="region of interest" description="Disordered" evidence="1">
    <location>
        <begin position="428"/>
        <end position="493"/>
    </location>
</feature>
<dbReference type="AlphaFoldDB" id="A0A2G8LEL6"/>
<feature type="compositionally biased region" description="Basic and acidic residues" evidence="1">
    <location>
        <begin position="428"/>
        <end position="441"/>
    </location>
</feature>
<gene>
    <name evidence="2" type="ORF">BSL78_04387</name>
</gene>
<feature type="compositionally biased region" description="Polar residues" evidence="1">
    <location>
        <begin position="723"/>
        <end position="737"/>
    </location>
</feature>
<feature type="compositionally biased region" description="Acidic residues" evidence="1">
    <location>
        <begin position="749"/>
        <end position="758"/>
    </location>
</feature>
<proteinExistence type="predicted"/>